<reference evidence="1 2" key="1">
    <citation type="submission" date="2018-12" db="EMBL/GenBank/DDBJ databases">
        <title>Characterization and Draft Genome of Vibrio anguillarum J360 Marine Pathogen Isolated from an Outbreak in Lumpfish (Cyclopterus lumpus).</title>
        <authorList>
            <person name="Vasquez J.I."/>
            <person name="Cao T."/>
            <person name="Chakraborty S."/>
            <person name="Gnanagobal H."/>
            <person name="Wescot J."/>
            <person name="Boyce D."/>
            <person name="Santander J."/>
        </authorList>
    </citation>
    <scope>NUCLEOTIDE SEQUENCE [LARGE SCALE GENOMIC DNA]</scope>
    <source>
        <strain evidence="1 2">J360</strain>
    </source>
</reference>
<gene>
    <name evidence="1" type="ORF">DYL72_14115</name>
</gene>
<dbReference type="Proteomes" id="UP000256923">
    <property type="component" value="Chromosome 1"/>
</dbReference>
<name>A0A3M7LJI2_VIBAN</name>
<proteinExistence type="predicted"/>
<dbReference type="AlphaFoldDB" id="A0A3M7LJI2"/>
<organism evidence="1 2">
    <name type="scientific">Vibrio anguillarum</name>
    <name type="common">Listonella anguillarum</name>
    <dbReference type="NCBI Taxonomy" id="55601"/>
    <lineage>
        <taxon>Bacteria</taxon>
        <taxon>Pseudomonadati</taxon>
        <taxon>Pseudomonadota</taxon>
        <taxon>Gammaproteobacteria</taxon>
        <taxon>Vibrionales</taxon>
        <taxon>Vibrionaceae</taxon>
        <taxon>Vibrio</taxon>
    </lineage>
</organism>
<accession>A0A3M7LJI2</accession>
<sequence length="153" mass="17338">MNTLGLRASPSTVYFCIYDSTDDSIINLEQIAIPNVFETPEKLKYLRITILDIIREYEVQKAGIRLSELHPSAKPNVTRIQFEGIIQEAFASSSLQSYFRGTIVTIASLLERRSREIKPLIDGTQTIEHLDEWADYSKEERESILAAMGAKNA</sequence>
<evidence type="ECO:0000313" key="1">
    <source>
        <dbReference type="EMBL" id="AZS26502.1"/>
    </source>
</evidence>
<protein>
    <submittedName>
        <fullName evidence="1">Uncharacterized protein</fullName>
    </submittedName>
</protein>
<dbReference type="EMBL" id="CP034672">
    <property type="protein sequence ID" value="AZS26502.1"/>
    <property type="molecule type" value="Genomic_DNA"/>
</dbReference>
<evidence type="ECO:0000313" key="2">
    <source>
        <dbReference type="Proteomes" id="UP000256923"/>
    </source>
</evidence>